<evidence type="ECO:0000313" key="1">
    <source>
        <dbReference type="EMBL" id="KOB89382.1"/>
    </source>
</evidence>
<feature type="non-terminal residue" evidence="1">
    <location>
        <position position="1"/>
    </location>
</feature>
<evidence type="ECO:0000313" key="2">
    <source>
        <dbReference type="Proteomes" id="UP000054282"/>
    </source>
</evidence>
<organism evidence="1 2">
    <name type="scientific">Plasmodium falciparum (isolate Dd2)</name>
    <dbReference type="NCBI Taxonomy" id="57267"/>
    <lineage>
        <taxon>Eukaryota</taxon>
        <taxon>Sar</taxon>
        <taxon>Alveolata</taxon>
        <taxon>Apicomplexa</taxon>
        <taxon>Aconoidasida</taxon>
        <taxon>Haemosporida</taxon>
        <taxon>Plasmodiidae</taxon>
        <taxon>Plasmodium</taxon>
        <taxon>Plasmodium (Laverania)</taxon>
    </lineage>
</organism>
<dbReference type="AlphaFoldDB" id="A0A0L7M957"/>
<proteinExistence type="predicted"/>
<sequence>VTKKIQEVVIKKKLNKEINNRLNLKNFNIDIHSSVTVEPTDVVNIEVPKNNPLDFLKDTEYDYLFAEQTNKTAKDLKNRFKILKDEETEVILRFNIKIYNFFKIYYMM</sequence>
<protein>
    <submittedName>
        <fullName evidence="1">Uncharacterized protein</fullName>
    </submittedName>
</protein>
<reference evidence="2" key="2">
    <citation type="submission" date="2006-09" db="EMBL/GenBank/DDBJ databases">
        <title>The genome sequence of Plasmodium falciparum Dd2.</title>
        <authorList>
            <consortium name="The Broad Institute Genome Sequencing Platform"/>
            <person name="Birren B."/>
            <person name="Lander E."/>
            <person name="Galagan J."/>
            <person name="Nusbaum C."/>
            <person name="Devon K."/>
            <person name="Henn M."/>
            <person name="Jaffe D."/>
            <person name="Butler J."/>
            <person name="Alvarez P."/>
            <person name="Gnerre S."/>
            <person name="Grabherr M."/>
            <person name="Kleber M."/>
            <person name="Mauceli E."/>
            <person name="Brockman W."/>
            <person name="MacCallum I.A."/>
            <person name="Rounsley S."/>
            <person name="Young S."/>
            <person name="LaButti K."/>
            <person name="Pushparaj V."/>
            <person name="DeCaprio D."/>
            <person name="Crawford M."/>
            <person name="Koehrsen M."/>
            <person name="Engels R."/>
            <person name="Montgomery P."/>
            <person name="Pearson M."/>
            <person name="Howarth C."/>
            <person name="Larson L."/>
            <person name="Luoma S."/>
            <person name="White J."/>
            <person name="Kodira C."/>
            <person name="Zeng Q."/>
            <person name="O'Leary S."/>
            <person name="Yandava C."/>
            <person name="Alvarado L."/>
            <person name="Wirth D."/>
            <person name="Volkman S."/>
            <person name="Hartl D."/>
        </authorList>
    </citation>
    <scope>NUCLEOTIDE SEQUENCE [LARGE SCALE GENOMIC DNA]</scope>
</reference>
<accession>A0A0L7M957</accession>
<dbReference type="OrthoDB" id="1749473at2759"/>
<dbReference type="Proteomes" id="UP000054282">
    <property type="component" value="Unassembled WGS sequence"/>
</dbReference>
<name>A0A0L7M957_PLAF4</name>
<dbReference type="EMBL" id="GG702330">
    <property type="protein sequence ID" value="KOB89382.1"/>
    <property type="molecule type" value="Genomic_DNA"/>
</dbReference>
<gene>
    <name evidence="1" type="ORF">PFDG_04931</name>
</gene>
<reference evidence="2" key="1">
    <citation type="submission" date="2006-09" db="EMBL/GenBank/DDBJ databases">
        <title>Annotation of Plasmodium falciparum Dd2.</title>
        <authorList>
            <consortium name="The Broad Institute Genome Sequencing Platform"/>
            <person name="Volkman S.K."/>
            <person name="Neafsey D.E."/>
            <person name="Dash A.P."/>
            <person name="Chitnis C.E."/>
            <person name="Hartl D.L."/>
            <person name="Young S.K."/>
            <person name="Zeng Q."/>
            <person name="Koehrsen M."/>
            <person name="Alvarado L."/>
            <person name="Berlin A."/>
            <person name="Borenstein D."/>
            <person name="Chapman S.B."/>
            <person name="Chen Z."/>
            <person name="Engels R."/>
            <person name="Freedman E."/>
            <person name="Gellesch M."/>
            <person name="Goldberg J."/>
            <person name="Griggs A."/>
            <person name="Gujja S."/>
            <person name="Heilman E.R."/>
            <person name="Heiman D.I."/>
            <person name="Howarth C."/>
            <person name="Jen D."/>
            <person name="Larson L."/>
            <person name="Mehta T."/>
            <person name="Neiman D."/>
            <person name="Park D."/>
            <person name="Pearson M."/>
            <person name="Roberts A."/>
            <person name="Saif S."/>
            <person name="Shea T."/>
            <person name="Shenoy N."/>
            <person name="Sisk P."/>
            <person name="Stolte C."/>
            <person name="Sykes S."/>
            <person name="Walk T."/>
            <person name="White J."/>
            <person name="Yandava C."/>
            <person name="Haas B."/>
            <person name="Henn M.R."/>
            <person name="Nusbaum C."/>
            <person name="Birren B."/>
        </authorList>
    </citation>
    <scope>NUCLEOTIDE SEQUENCE [LARGE SCALE GENOMIC DNA]</scope>
</reference>
<dbReference type="KEGG" id="pfd:PFDG_04931"/>